<keyword evidence="2" id="KW-1185">Reference proteome</keyword>
<evidence type="ECO:0000313" key="2">
    <source>
        <dbReference type="Proteomes" id="UP000267606"/>
    </source>
</evidence>
<reference evidence="3" key="1">
    <citation type="submission" date="2016-06" db="UniProtKB">
        <authorList>
            <consortium name="WormBaseParasite"/>
        </authorList>
    </citation>
    <scope>IDENTIFICATION</scope>
</reference>
<dbReference type="AlphaFoldDB" id="A0A183HXJ2"/>
<organism evidence="3">
    <name type="scientific">Onchocerca flexuosa</name>
    <dbReference type="NCBI Taxonomy" id="387005"/>
    <lineage>
        <taxon>Eukaryota</taxon>
        <taxon>Metazoa</taxon>
        <taxon>Ecdysozoa</taxon>
        <taxon>Nematoda</taxon>
        <taxon>Chromadorea</taxon>
        <taxon>Rhabditida</taxon>
        <taxon>Spirurina</taxon>
        <taxon>Spiruromorpha</taxon>
        <taxon>Filarioidea</taxon>
        <taxon>Onchocercidae</taxon>
        <taxon>Onchocerca</taxon>
    </lineage>
</organism>
<evidence type="ECO:0000313" key="1">
    <source>
        <dbReference type="EMBL" id="VDO82819.1"/>
    </source>
</evidence>
<protein>
    <submittedName>
        <fullName evidence="3">Transposase</fullName>
    </submittedName>
</protein>
<sequence length="54" mass="6594">MTRRATPSDKAHGCPLFEMIFVIRNLLYFMDWGSWYRFQDTRKILCCLRSMHFC</sequence>
<dbReference type="Proteomes" id="UP000267606">
    <property type="component" value="Unassembled WGS sequence"/>
</dbReference>
<dbReference type="WBParaSite" id="OFLC_0001220501-mRNA-1">
    <property type="protein sequence ID" value="OFLC_0001220501-mRNA-1"/>
    <property type="gene ID" value="OFLC_0001220501"/>
</dbReference>
<proteinExistence type="predicted"/>
<reference evidence="1 2" key="2">
    <citation type="submission" date="2018-11" db="EMBL/GenBank/DDBJ databases">
        <authorList>
            <consortium name="Pathogen Informatics"/>
        </authorList>
    </citation>
    <scope>NUCLEOTIDE SEQUENCE [LARGE SCALE GENOMIC DNA]</scope>
</reference>
<name>A0A183HXJ2_9BILA</name>
<gene>
    <name evidence="1" type="ORF">OFLC_LOCUS12208</name>
</gene>
<evidence type="ECO:0000313" key="3">
    <source>
        <dbReference type="WBParaSite" id="OFLC_0001220501-mRNA-1"/>
    </source>
</evidence>
<accession>A0A183HXJ2</accession>
<dbReference type="EMBL" id="UZAJ01018651">
    <property type="protein sequence ID" value="VDO82819.1"/>
    <property type="molecule type" value="Genomic_DNA"/>
</dbReference>